<comment type="caution">
    <text evidence="1">The sequence shown here is derived from an EMBL/GenBank/DDBJ whole genome shotgun (WGS) entry which is preliminary data.</text>
</comment>
<dbReference type="Proteomes" id="UP001249505">
    <property type="component" value="Unassembled WGS sequence"/>
</dbReference>
<keyword evidence="1" id="KW-0378">Hydrolase</keyword>
<dbReference type="Gene3D" id="1.10.30.50">
    <property type="match status" value="1"/>
</dbReference>
<evidence type="ECO:0000313" key="2">
    <source>
        <dbReference type="Proteomes" id="UP001249505"/>
    </source>
</evidence>
<evidence type="ECO:0000313" key="1">
    <source>
        <dbReference type="EMBL" id="MDT3281710.1"/>
    </source>
</evidence>
<gene>
    <name evidence="1" type="ORF">Q4Q50_15610</name>
</gene>
<keyword evidence="1" id="KW-0255">Endonuclease</keyword>
<name>A0ABU3G251_9GAMM</name>
<protein>
    <submittedName>
        <fullName evidence="1">HNH endonuclease domain-containing protein</fullName>
    </submittedName>
</protein>
<dbReference type="EMBL" id="JAUOES010000019">
    <property type="protein sequence ID" value="MDT3281710.1"/>
    <property type="molecule type" value="Genomic_DNA"/>
</dbReference>
<dbReference type="RefSeq" id="WP_311900106.1">
    <property type="nucleotide sequence ID" value="NZ_JAUOES010000019.1"/>
</dbReference>
<dbReference type="GO" id="GO:0004519">
    <property type="term" value="F:endonuclease activity"/>
    <property type="evidence" value="ECO:0007669"/>
    <property type="project" value="UniProtKB-KW"/>
</dbReference>
<accession>A0ABU3G251</accession>
<reference evidence="1 2" key="1">
    <citation type="submission" date="2023-07" db="EMBL/GenBank/DDBJ databases">
        <title>Novel Shewanella species isolated from Baltic Sea sediments.</title>
        <authorList>
            <person name="Martin-Rodriguez A.J."/>
        </authorList>
    </citation>
    <scope>NUCLEOTIDE SEQUENCE [LARGE SCALE GENOMIC DNA]</scope>
    <source>
        <strain evidence="1 2">SP2S1-2</strain>
    </source>
</reference>
<keyword evidence="2" id="KW-1185">Reference proteome</keyword>
<organism evidence="1 2">
    <name type="scientific">Shewanella scandinavica</name>
    <dbReference type="NCBI Taxonomy" id="3063538"/>
    <lineage>
        <taxon>Bacteria</taxon>
        <taxon>Pseudomonadati</taxon>
        <taxon>Pseudomonadota</taxon>
        <taxon>Gammaproteobacteria</taxon>
        <taxon>Alteromonadales</taxon>
        <taxon>Shewanellaceae</taxon>
        <taxon>Shewanella</taxon>
    </lineage>
</organism>
<keyword evidence="1" id="KW-0540">Nuclease</keyword>
<proteinExistence type="predicted"/>
<sequence length="218" mass="25412">MPLIDEEFSFNREQQDLINQKLADDDFVHSHWGSDDLQDIRSSLRRFYRRKQLGKCAFCLNDVSFVSAANAQVEHIAPKSLHRQFIFEPKNLCVICADCNTIKRDQEVLNEVPETVNKPDGRVRYPTASSAFKIVHPHFDDYQLHIIKRGKVYVDRTPKGQFTISACKLNRFFHQFGFEEDFVDDDALIDLMTNFIQSSTTHERKLVLDVLKDLMILM</sequence>